<reference evidence="2" key="1">
    <citation type="submission" date="2022-10" db="EMBL/GenBank/DDBJ databases">
        <title>Fusarium specimens isolated from Avocado Roots.</title>
        <authorList>
            <person name="Stajich J."/>
            <person name="Roper C."/>
            <person name="Heimlech-Rivalta G."/>
        </authorList>
    </citation>
    <scope>NUCLEOTIDE SEQUENCE</scope>
    <source>
        <strain evidence="2">CF00143</strain>
    </source>
</reference>
<keyword evidence="3" id="KW-1185">Reference proteome</keyword>
<evidence type="ECO:0000256" key="1">
    <source>
        <dbReference type="SAM" id="MobiDB-lite"/>
    </source>
</evidence>
<proteinExistence type="predicted"/>
<evidence type="ECO:0000313" key="3">
    <source>
        <dbReference type="Proteomes" id="UP001152130"/>
    </source>
</evidence>
<evidence type="ECO:0000313" key="2">
    <source>
        <dbReference type="EMBL" id="KAJ4017871.1"/>
    </source>
</evidence>
<dbReference type="OrthoDB" id="4175433at2759"/>
<dbReference type="Proteomes" id="UP001152130">
    <property type="component" value="Unassembled WGS sequence"/>
</dbReference>
<dbReference type="EMBL" id="JAPDHF010000005">
    <property type="protein sequence ID" value="KAJ4017871.1"/>
    <property type="molecule type" value="Genomic_DNA"/>
</dbReference>
<feature type="compositionally biased region" description="Basic and acidic residues" evidence="1">
    <location>
        <begin position="45"/>
        <end position="60"/>
    </location>
</feature>
<gene>
    <name evidence="2" type="ORF">NW766_003942</name>
</gene>
<name>A0A9W8UD00_9HYPO</name>
<accession>A0A9W8UD00</accession>
<feature type="region of interest" description="Disordered" evidence="1">
    <location>
        <begin position="1"/>
        <end position="60"/>
    </location>
</feature>
<sequence>MDFTPDATEKEQPWKRLFQASGKDSAIPVEKSLEDKRASVASDTPWKDWTPDPARPDEKPWIEWMNDSRFTGKALMKQAGADLKETERGREKARTTTRKGRPPTLSPRGTVAEGG</sequence>
<protein>
    <submittedName>
        <fullName evidence="2">Uncharacterized protein</fullName>
    </submittedName>
</protein>
<dbReference type="AlphaFoldDB" id="A0A9W8UD00"/>
<organism evidence="2 3">
    <name type="scientific">Fusarium irregulare</name>
    <dbReference type="NCBI Taxonomy" id="2494466"/>
    <lineage>
        <taxon>Eukaryota</taxon>
        <taxon>Fungi</taxon>
        <taxon>Dikarya</taxon>
        <taxon>Ascomycota</taxon>
        <taxon>Pezizomycotina</taxon>
        <taxon>Sordariomycetes</taxon>
        <taxon>Hypocreomycetidae</taxon>
        <taxon>Hypocreales</taxon>
        <taxon>Nectriaceae</taxon>
        <taxon>Fusarium</taxon>
        <taxon>Fusarium incarnatum-equiseti species complex</taxon>
    </lineage>
</organism>
<feature type="compositionally biased region" description="Basic and acidic residues" evidence="1">
    <location>
        <begin position="82"/>
        <end position="94"/>
    </location>
</feature>
<comment type="caution">
    <text evidence="2">The sequence shown here is derived from an EMBL/GenBank/DDBJ whole genome shotgun (WGS) entry which is preliminary data.</text>
</comment>
<feature type="region of interest" description="Disordered" evidence="1">
    <location>
        <begin position="79"/>
        <end position="115"/>
    </location>
</feature>